<organism evidence="2 3">
    <name type="scientific">Aegilops tauschii subsp. strangulata</name>
    <name type="common">Goatgrass</name>
    <dbReference type="NCBI Taxonomy" id="200361"/>
    <lineage>
        <taxon>Eukaryota</taxon>
        <taxon>Viridiplantae</taxon>
        <taxon>Streptophyta</taxon>
        <taxon>Embryophyta</taxon>
        <taxon>Tracheophyta</taxon>
        <taxon>Spermatophyta</taxon>
        <taxon>Magnoliopsida</taxon>
        <taxon>Liliopsida</taxon>
        <taxon>Poales</taxon>
        <taxon>Poaceae</taxon>
        <taxon>BOP clade</taxon>
        <taxon>Pooideae</taxon>
        <taxon>Triticodae</taxon>
        <taxon>Triticeae</taxon>
        <taxon>Triticinae</taxon>
        <taxon>Aegilops</taxon>
    </lineage>
</organism>
<feature type="region of interest" description="Disordered" evidence="1">
    <location>
        <begin position="1"/>
        <end position="38"/>
    </location>
</feature>
<evidence type="ECO:0000313" key="2">
    <source>
        <dbReference type="EnsemblPlants" id="AET1Gv20510500.1"/>
    </source>
</evidence>
<dbReference type="Proteomes" id="UP000015105">
    <property type="component" value="Chromosome 1D"/>
</dbReference>
<keyword evidence="3" id="KW-1185">Reference proteome</keyword>
<sequence>PSCRKKNSLTRPNLTATRSHGRRGPRKSRRPRLFLGNP</sequence>
<feature type="compositionally biased region" description="Basic residues" evidence="1">
    <location>
        <begin position="19"/>
        <end position="32"/>
    </location>
</feature>
<reference evidence="3" key="2">
    <citation type="journal article" date="2017" name="Nat. Plants">
        <title>The Aegilops tauschii genome reveals multiple impacts of transposons.</title>
        <authorList>
            <person name="Zhao G."/>
            <person name="Zou C."/>
            <person name="Li K."/>
            <person name="Wang K."/>
            <person name="Li T."/>
            <person name="Gao L."/>
            <person name="Zhang X."/>
            <person name="Wang H."/>
            <person name="Yang Z."/>
            <person name="Liu X."/>
            <person name="Jiang W."/>
            <person name="Mao L."/>
            <person name="Kong X."/>
            <person name="Jiao Y."/>
            <person name="Jia J."/>
        </authorList>
    </citation>
    <scope>NUCLEOTIDE SEQUENCE [LARGE SCALE GENOMIC DNA]</scope>
    <source>
        <strain evidence="3">cv. AL8/78</strain>
    </source>
</reference>
<reference evidence="2" key="5">
    <citation type="journal article" date="2021" name="G3 (Bethesda)">
        <title>Aegilops tauschii genome assembly Aet v5.0 features greater sequence contiguity and improved annotation.</title>
        <authorList>
            <person name="Wang L."/>
            <person name="Zhu T."/>
            <person name="Rodriguez J.C."/>
            <person name="Deal K.R."/>
            <person name="Dubcovsky J."/>
            <person name="McGuire P.E."/>
            <person name="Lux T."/>
            <person name="Spannagl M."/>
            <person name="Mayer K.F.X."/>
            <person name="Baldrich P."/>
            <person name="Meyers B.C."/>
            <person name="Huo N."/>
            <person name="Gu Y.Q."/>
            <person name="Zhou H."/>
            <person name="Devos K.M."/>
            <person name="Bennetzen J.L."/>
            <person name="Unver T."/>
            <person name="Budak H."/>
            <person name="Gulick P.J."/>
            <person name="Galiba G."/>
            <person name="Kalapos B."/>
            <person name="Nelson D.R."/>
            <person name="Li P."/>
            <person name="You F.M."/>
            <person name="Luo M.C."/>
            <person name="Dvorak J."/>
        </authorList>
    </citation>
    <scope>NUCLEOTIDE SEQUENCE [LARGE SCALE GENOMIC DNA]</scope>
    <source>
        <strain evidence="2">cv. AL8/78</strain>
    </source>
</reference>
<name>A0A452YRH5_AEGTS</name>
<dbReference type="EnsemblPlants" id="AET1Gv20510500.1">
    <property type="protein sequence ID" value="AET1Gv20510500.1"/>
    <property type="gene ID" value="AET1Gv20510500"/>
</dbReference>
<evidence type="ECO:0000313" key="3">
    <source>
        <dbReference type="Proteomes" id="UP000015105"/>
    </source>
</evidence>
<reference evidence="2" key="3">
    <citation type="journal article" date="2017" name="Nature">
        <title>Genome sequence of the progenitor of the wheat D genome Aegilops tauschii.</title>
        <authorList>
            <person name="Luo M.C."/>
            <person name="Gu Y.Q."/>
            <person name="Puiu D."/>
            <person name="Wang H."/>
            <person name="Twardziok S.O."/>
            <person name="Deal K.R."/>
            <person name="Huo N."/>
            <person name="Zhu T."/>
            <person name="Wang L."/>
            <person name="Wang Y."/>
            <person name="McGuire P.E."/>
            <person name="Liu S."/>
            <person name="Long H."/>
            <person name="Ramasamy R.K."/>
            <person name="Rodriguez J.C."/>
            <person name="Van S.L."/>
            <person name="Yuan L."/>
            <person name="Wang Z."/>
            <person name="Xia Z."/>
            <person name="Xiao L."/>
            <person name="Anderson O.D."/>
            <person name="Ouyang S."/>
            <person name="Liang Y."/>
            <person name="Zimin A.V."/>
            <person name="Pertea G."/>
            <person name="Qi P."/>
            <person name="Bennetzen J.L."/>
            <person name="Dai X."/>
            <person name="Dawson M.W."/>
            <person name="Muller H.G."/>
            <person name="Kugler K."/>
            <person name="Rivarola-Duarte L."/>
            <person name="Spannagl M."/>
            <person name="Mayer K.F.X."/>
            <person name="Lu F.H."/>
            <person name="Bevan M.W."/>
            <person name="Leroy P."/>
            <person name="Li P."/>
            <person name="You F.M."/>
            <person name="Sun Q."/>
            <person name="Liu Z."/>
            <person name="Lyons E."/>
            <person name="Wicker T."/>
            <person name="Salzberg S.L."/>
            <person name="Devos K.M."/>
            <person name="Dvorak J."/>
        </authorList>
    </citation>
    <scope>NUCLEOTIDE SEQUENCE [LARGE SCALE GENOMIC DNA]</scope>
    <source>
        <strain evidence="2">cv. AL8/78</strain>
    </source>
</reference>
<dbReference type="Gramene" id="AET1Gv20510500.1">
    <property type="protein sequence ID" value="AET1Gv20510500.1"/>
    <property type="gene ID" value="AET1Gv20510500"/>
</dbReference>
<protein>
    <submittedName>
        <fullName evidence="2">Uncharacterized protein</fullName>
    </submittedName>
</protein>
<accession>A0A452YRH5</accession>
<reference evidence="2" key="4">
    <citation type="submission" date="2019-03" db="UniProtKB">
        <authorList>
            <consortium name="EnsemblPlants"/>
        </authorList>
    </citation>
    <scope>IDENTIFICATION</scope>
</reference>
<reference evidence="3" key="1">
    <citation type="journal article" date="2014" name="Science">
        <title>Ancient hybridizations among the ancestral genomes of bread wheat.</title>
        <authorList>
            <consortium name="International Wheat Genome Sequencing Consortium,"/>
            <person name="Marcussen T."/>
            <person name="Sandve S.R."/>
            <person name="Heier L."/>
            <person name="Spannagl M."/>
            <person name="Pfeifer M."/>
            <person name="Jakobsen K.S."/>
            <person name="Wulff B.B."/>
            <person name="Steuernagel B."/>
            <person name="Mayer K.F."/>
            <person name="Olsen O.A."/>
        </authorList>
    </citation>
    <scope>NUCLEOTIDE SEQUENCE [LARGE SCALE GENOMIC DNA]</scope>
    <source>
        <strain evidence="3">cv. AL8/78</strain>
    </source>
</reference>
<evidence type="ECO:0000256" key="1">
    <source>
        <dbReference type="SAM" id="MobiDB-lite"/>
    </source>
</evidence>
<proteinExistence type="predicted"/>
<dbReference type="AlphaFoldDB" id="A0A452YRH5"/>